<feature type="region of interest" description="Disordered" evidence="1">
    <location>
        <begin position="231"/>
        <end position="261"/>
    </location>
</feature>
<dbReference type="EMBL" id="VJMJ01000034">
    <property type="protein sequence ID" value="KAF0741876.1"/>
    <property type="molecule type" value="Genomic_DNA"/>
</dbReference>
<feature type="compositionally biased region" description="Polar residues" evidence="1">
    <location>
        <begin position="128"/>
        <end position="146"/>
    </location>
</feature>
<feature type="region of interest" description="Disordered" evidence="1">
    <location>
        <begin position="431"/>
        <end position="451"/>
    </location>
</feature>
<feature type="compositionally biased region" description="Polar residues" evidence="1">
    <location>
        <begin position="231"/>
        <end position="243"/>
    </location>
</feature>
<feature type="compositionally biased region" description="Pro residues" evidence="1">
    <location>
        <begin position="47"/>
        <end position="59"/>
    </location>
</feature>
<reference evidence="2 3" key="1">
    <citation type="submission" date="2019-07" db="EMBL/GenBank/DDBJ databases">
        <title>Genomics analysis of Aphanomyces spp. identifies a new class of oomycete effector associated with host adaptation.</title>
        <authorList>
            <person name="Gaulin E."/>
        </authorList>
    </citation>
    <scope>NUCLEOTIDE SEQUENCE [LARGE SCALE GENOMIC DNA]</scope>
    <source>
        <strain evidence="2 3">ATCC 201684</strain>
    </source>
</reference>
<name>A0A6G0XNA8_9STRA</name>
<sequence length="451" mass="50119">MRESDPLTQYLDVVYDRREATTMILDTKPLPSRQRHFHRRPQTARPARPPRPQPTAPPRPNRKQRPQTARPDIGRRSIPPPASVAVNGPSKAQIAEQKHIRRRLDAFLIGEKPHGHRVFVGIARDDPTQNQTTGDSAANDATNPYSNTPLVFHTRKLRTTKQKQAFVCNFDPSERMINFNPALTNQEPAPLEETGAVAHLNRRLDRQLMTRKVRPVRMSWLVSKQPKNLAASRSQAVFNRKGSTTGGDKAPNSPLSMNRHPSIATLGDNQAQLLAMGSPCASRSSLVDDARDGLLRASRGDLHSRSRSSMQRKLSAATLNRKASAGSLARHPSAAISSLLRESLADAEHLSGTLVARRGPKHTHIGKKSTTDYLVEYNKAIADTRLQHRPGRVSHLRGHKHETSTANVAGGDCLELWRQRTLSVGWPSSFGDVQSHIPRPRPKSASFCRNR</sequence>
<protein>
    <submittedName>
        <fullName evidence="2">Uncharacterized protein</fullName>
    </submittedName>
</protein>
<dbReference type="AlphaFoldDB" id="A0A6G0XNA8"/>
<feature type="compositionally biased region" description="Basic residues" evidence="1">
    <location>
        <begin position="33"/>
        <end position="42"/>
    </location>
</feature>
<dbReference type="VEuPathDB" id="FungiDB:AeMF1_012594"/>
<organism evidence="2 3">
    <name type="scientific">Aphanomyces euteiches</name>
    <dbReference type="NCBI Taxonomy" id="100861"/>
    <lineage>
        <taxon>Eukaryota</taxon>
        <taxon>Sar</taxon>
        <taxon>Stramenopiles</taxon>
        <taxon>Oomycota</taxon>
        <taxon>Saprolegniomycetes</taxon>
        <taxon>Saprolegniales</taxon>
        <taxon>Verrucalvaceae</taxon>
        <taxon>Aphanomyces</taxon>
    </lineage>
</organism>
<evidence type="ECO:0000313" key="3">
    <source>
        <dbReference type="Proteomes" id="UP000481153"/>
    </source>
</evidence>
<comment type="caution">
    <text evidence="2">The sequence shown here is derived from an EMBL/GenBank/DDBJ whole genome shotgun (WGS) entry which is preliminary data.</text>
</comment>
<feature type="region of interest" description="Disordered" evidence="1">
    <location>
        <begin position="126"/>
        <end position="146"/>
    </location>
</feature>
<gene>
    <name evidence="2" type="ORF">Ae201684_003067</name>
</gene>
<dbReference type="Proteomes" id="UP000481153">
    <property type="component" value="Unassembled WGS sequence"/>
</dbReference>
<proteinExistence type="predicted"/>
<keyword evidence="3" id="KW-1185">Reference proteome</keyword>
<evidence type="ECO:0000313" key="2">
    <source>
        <dbReference type="EMBL" id="KAF0741876.1"/>
    </source>
</evidence>
<accession>A0A6G0XNA8</accession>
<feature type="region of interest" description="Disordered" evidence="1">
    <location>
        <begin position="24"/>
        <end position="96"/>
    </location>
</feature>
<evidence type="ECO:0000256" key="1">
    <source>
        <dbReference type="SAM" id="MobiDB-lite"/>
    </source>
</evidence>